<dbReference type="Pfam" id="PF00005">
    <property type="entry name" value="ABC_tran"/>
    <property type="match status" value="1"/>
</dbReference>
<keyword evidence="8 9" id="KW-0472">Membrane</keyword>
<dbReference type="CDD" id="cd03254">
    <property type="entry name" value="ABCC_Glucan_exporter_like"/>
    <property type="match status" value="1"/>
</dbReference>
<evidence type="ECO:0000256" key="5">
    <source>
        <dbReference type="ARBA" id="ARBA00022741"/>
    </source>
</evidence>
<dbReference type="InterPro" id="IPR003439">
    <property type="entry name" value="ABC_transporter-like_ATP-bd"/>
</dbReference>
<dbReference type="InterPro" id="IPR011527">
    <property type="entry name" value="ABC1_TM_dom"/>
</dbReference>
<dbReference type="CDD" id="cd07346">
    <property type="entry name" value="ABC_6TM_exporters"/>
    <property type="match status" value="1"/>
</dbReference>
<keyword evidence="3" id="KW-1003">Cell membrane</keyword>
<evidence type="ECO:0000256" key="7">
    <source>
        <dbReference type="ARBA" id="ARBA00022989"/>
    </source>
</evidence>
<dbReference type="HOGENOM" id="CLU_000604_84_3_0"/>
<evidence type="ECO:0000256" key="9">
    <source>
        <dbReference type="SAM" id="Phobius"/>
    </source>
</evidence>
<evidence type="ECO:0000259" key="11">
    <source>
        <dbReference type="PROSITE" id="PS50929"/>
    </source>
</evidence>
<feature type="transmembrane region" description="Helical" evidence="9">
    <location>
        <begin position="174"/>
        <end position="194"/>
    </location>
</feature>
<dbReference type="PANTHER" id="PTHR43394:SF1">
    <property type="entry name" value="ATP-BINDING CASSETTE SUB-FAMILY B MEMBER 10, MITOCHONDRIAL"/>
    <property type="match status" value="1"/>
</dbReference>
<keyword evidence="5" id="KW-0547">Nucleotide-binding</keyword>
<organism evidence="12 13">
    <name type="scientific">Roseiflexus castenholzii (strain DSM 13941 / HLO8)</name>
    <dbReference type="NCBI Taxonomy" id="383372"/>
    <lineage>
        <taxon>Bacteria</taxon>
        <taxon>Bacillati</taxon>
        <taxon>Chloroflexota</taxon>
        <taxon>Chloroflexia</taxon>
        <taxon>Chloroflexales</taxon>
        <taxon>Roseiflexineae</taxon>
        <taxon>Roseiflexaceae</taxon>
        <taxon>Roseiflexus</taxon>
    </lineage>
</organism>
<dbReference type="eggNOG" id="COG1132">
    <property type="taxonomic scope" value="Bacteria"/>
</dbReference>
<protein>
    <submittedName>
        <fullName evidence="12">ABC transporter related</fullName>
    </submittedName>
</protein>
<keyword evidence="13" id="KW-1185">Reference proteome</keyword>
<evidence type="ECO:0000256" key="3">
    <source>
        <dbReference type="ARBA" id="ARBA00022475"/>
    </source>
</evidence>
<feature type="domain" description="ABC transmembrane type-1" evidence="11">
    <location>
        <begin position="38"/>
        <end position="319"/>
    </location>
</feature>
<dbReference type="InterPro" id="IPR039421">
    <property type="entry name" value="Type_1_exporter"/>
</dbReference>
<dbReference type="KEGG" id="rca:Rcas_3551"/>
<dbReference type="InterPro" id="IPR027417">
    <property type="entry name" value="P-loop_NTPase"/>
</dbReference>
<dbReference type="GO" id="GO:0005524">
    <property type="term" value="F:ATP binding"/>
    <property type="evidence" value="ECO:0007669"/>
    <property type="project" value="UniProtKB-KW"/>
</dbReference>
<feature type="transmembrane region" description="Helical" evidence="9">
    <location>
        <begin position="255"/>
        <end position="278"/>
    </location>
</feature>
<evidence type="ECO:0000256" key="2">
    <source>
        <dbReference type="ARBA" id="ARBA00022448"/>
    </source>
</evidence>
<keyword evidence="6" id="KW-0067">ATP-binding</keyword>
<feature type="domain" description="ABC transporter" evidence="10">
    <location>
        <begin position="352"/>
        <end position="598"/>
    </location>
</feature>
<keyword evidence="4 9" id="KW-0812">Transmembrane</keyword>
<dbReference type="STRING" id="383372.Rcas_3551"/>
<evidence type="ECO:0000256" key="8">
    <source>
        <dbReference type="ARBA" id="ARBA00023136"/>
    </source>
</evidence>
<dbReference type="PANTHER" id="PTHR43394">
    <property type="entry name" value="ATP-DEPENDENT PERMEASE MDL1, MITOCHONDRIAL"/>
    <property type="match status" value="1"/>
</dbReference>
<dbReference type="SUPFAM" id="SSF52540">
    <property type="entry name" value="P-loop containing nucleoside triphosphate hydrolases"/>
    <property type="match status" value="1"/>
</dbReference>
<dbReference type="GO" id="GO:0005886">
    <property type="term" value="C:plasma membrane"/>
    <property type="evidence" value="ECO:0007669"/>
    <property type="project" value="UniProtKB-SubCell"/>
</dbReference>
<dbReference type="AlphaFoldDB" id="A7NPV4"/>
<feature type="transmembrane region" description="Helical" evidence="9">
    <location>
        <begin position="70"/>
        <end position="91"/>
    </location>
</feature>
<dbReference type="InterPro" id="IPR036640">
    <property type="entry name" value="ABC1_TM_sf"/>
</dbReference>
<comment type="subcellular location">
    <subcellularLocation>
        <location evidence="1">Cell membrane</location>
        <topology evidence="1">Multi-pass membrane protein</topology>
    </subcellularLocation>
</comment>
<gene>
    <name evidence="12" type="ordered locus">Rcas_3551</name>
</gene>
<keyword evidence="7 9" id="KW-1133">Transmembrane helix</keyword>
<dbReference type="GO" id="GO:0015421">
    <property type="term" value="F:ABC-type oligopeptide transporter activity"/>
    <property type="evidence" value="ECO:0007669"/>
    <property type="project" value="TreeGrafter"/>
</dbReference>
<dbReference type="InterPro" id="IPR017871">
    <property type="entry name" value="ABC_transporter-like_CS"/>
</dbReference>
<evidence type="ECO:0000256" key="6">
    <source>
        <dbReference type="ARBA" id="ARBA00022840"/>
    </source>
</evidence>
<dbReference type="Pfam" id="PF00664">
    <property type="entry name" value="ABC_membrane"/>
    <property type="match status" value="1"/>
</dbReference>
<dbReference type="PROSITE" id="PS50893">
    <property type="entry name" value="ABC_TRANSPORTER_2"/>
    <property type="match status" value="1"/>
</dbReference>
<evidence type="ECO:0000259" key="10">
    <source>
        <dbReference type="PROSITE" id="PS50893"/>
    </source>
</evidence>
<name>A7NPV4_ROSCS</name>
<accession>A7NPV4</accession>
<dbReference type="RefSeq" id="WP_012122023.1">
    <property type="nucleotide sequence ID" value="NC_009767.1"/>
</dbReference>
<feature type="transmembrane region" description="Helical" evidence="9">
    <location>
        <begin position="37"/>
        <end position="58"/>
    </location>
</feature>
<dbReference type="Gene3D" id="1.20.1560.10">
    <property type="entry name" value="ABC transporter type 1, transmembrane domain"/>
    <property type="match status" value="1"/>
</dbReference>
<sequence length="632" mass="69564">MGFLMDGLAAEAYDRSYSDRALIRRIWRYFRPHSGRVALVALMVVLGSLVATVIPITISRSIELLTGDPAAQVLIGLAAIIAVMGALGWFFNFVRQTFSARAVGDVVLALREDAYRAVLQRDMSFYDQYASGRIVSRVTSDTQDFATVVTLTIDLLSQLLLVVIIAVVMVTINWQLALITLATGPIVIAAALTFRHVARLTTRQAQRALANVNASIQETVSGIAVAKSFRQEAAIYQQFRQTNELAFQVRLRQGLVFSSIFPILNLLSGIAIATIIYFGGRLALGGSVSVGEWYLFVQSLAIYFFPLTSIASFWSQFQQGLSASERVFALIDAEPKVVQIGNEPAPHLIGRIEFRDVWFTYDTGQDRTAGSPSSASVQWVLPGFSLVIPAGQKLAVVGHTGAGKSSLIKLITRFYEFQAGQLLIDGRDIRALDLAQYRRQIGLVPQSPFLFSGTVADNIRYGRPEATMADVETAARRLGSEWIADLPHGLETDVGERGARLSLGQRQLVALARVLLQNPSIFILDEATASIDPFTETQVQEGLDVVMQGRTSIIIAHRLSTVRTADRIIVLKQGRIIEEGNHDDLLASGGHYAELYNTYFRHQSLDYKPWEEESRELSAKNLGSQAFRPHAG</sequence>
<feature type="transmembrane region" description="Helical" evidence="9">
    <location>
        <begin position="293"/>
        <end position="314"/>
    </location>
</feature>
<dbReference type="GO" id="GO:0016887">
    <property type="term" value="F:ATP hydrolysis activity"/>
    <property type="evidence" value="ECO:0007669"/>
    <property type="project" value="InterPro"/>
</dbReference>
<dbReference type="PROSITE" id="PS00211">
    <property type="entry name" value="ABC_TRANSPORTER_1"/>
    <property type="match status" value="1"/>
</dbReference>
<dbReference type="EMBL" id="CP000804">
    <property type="protein sequence ID" value="ABU59600.1"/>
    <property type="molecule type" value="Genomic_DNA"/>
</dbReference>
<keyword evidence="2" id="KW-0813">Transport</keyword>
<dbReference type="InterPro" id="IPR003593">
    <property type="entry name" value="AAA+_ATPase"/>
</dbReference>
<dbReference type="PROSITE" id="PS50929">
    <property type="entry name" value="ABC_TM1F"/>
    <property type="match status" value="1"/>
</dbReference>
<feature type="transmembrane region" description="Helical" evidence="9">
    <location>
        <begin position="145"/>
        <end position="168"/>
    </location>
</feature>
<evidence type="ECO:0000313" key="13">
    <source>
        <dbReference type="Proteomes" id="UP000000263"/>
    </source>
</evidence>
<dbReference type="SUPFAM" id="SSF90123">
    <property type="entry name" value="ABC transporter transmembrane region"/>
    <property type="match status" value="1"/>
</dbReference>
<dbReference type="SMART" id="SM00382">
    <property type="entry name" value="AAA"/>
    <property type="match status" value="1"/>
</dbReference>
<evidence type="ECO:0000313" key="12">
    <source>
        <dbReference type="EMBL" id="ABU59600.1"/>
    </source>
</evidence>
<dbReference type="Gene3D" id="3.40.50.300">
    <property type="entry name" value="P-loop containing nucleotide triphosphate hydrolases"/>
    <property type="match status" value="1"/>
</dbReference>
<reference evidence="12 13" key="1">
    <citation type="submission" date="2007-08" db="EMBL/GenBank/DDBJ databases">
        <title>Complete sequence of Roseiflexus castenholzii DSM 13941.</title>
        <authorList>
            <consortium name="US DOE Joint Genome Institute"/>
            <person name="Copeland A."/>
            <person name="Lucas S."/>
            <person name="Lapidus A."/>
            <person name="Barry K."/>
            <person name="Glavina del Rio T."/>
            <person name="Dalin E."/>
            <person name="Tice H."/>
            <person name="Pitluck S."/>
            <person name="Thompson L.S."/>
            <person name="Brettin T."/>
            <person name="Bruce D."/>
            <person name="Detter J.C."/>
            <person name="Han C."/>
            <person name="Tapia R."/>
            <person name="Schmutz J."/>
            <person name="Larimer F."/>
            <person name="Land M."/>
            <person name="Hauser L."/>
            <person name="Kyrpides N."/>
            <person name="Mikhailova N."/>
            <person name="Bryant D.A."/>
            <person name="Hanada S."/>
            <person name="Tsukatani Y."/>
            <person name="Richardson P."/>
        </authorList>
    </citation>
    <scope>NUCLEOTIDE SEQUENCE [LARGE SCALE GENOMIC DNA]</scope>
    <source>
        <strain evidence="13">DSM 13941 / HLO8</strain>
    </source>
</reference>
<evidence type="ECO:0000256" key="1">
    <source>
        <dbReference type="ARBA" id="ARBA00004651"/>
    </source>
</evidence>
<proteinExistence type="predicted"/>
<evidence type="ECO:0000256" key="4">
    <source>
        <dbReference type="ARBA" id="ARBA00022692"/>
    </source>
</evidence>
<dbReference type="Proteomes" id="UP000000263">
    <property type="component" value="Chromosome"/>
</dbReference>
<dbReference type="FunFam" id="3.40.50.300:FF:000221">
    <property type="entry name" value="Multidrug ABC transporter ATP-binding protein"/>
    <property type="match status" value="1"/>
</dbReference>